<evidence type="ECO:0000259" key="2">
    <source>
        <dbReference type="PROSITE" id="PS50888"/>
    </source>
</evidence>
<dbReference type="SUPFAM" id="SSF47459">
    <property type="entry name" value="HLH, helix-loop-helix DNA-binding domain"/>
    <property type="match status" value="1"/>
</dbReference>
<organism evidence="3 4">
    <name type="scientific">Daphnia sinensis</name>
    <dbReference type="NCBI Taxonomy" id="1820382"/>
    <lineage>
        <taxon>Eukaryota</taxon>
        <taxon>Metazoa</taxon>
        <taxon>Ecdysozoa</taxon>
        <taxon>Arthropoda</taxon>
        <taxon>Crustacea</taxon>
        <taxon>Branchiopoda</taxon>
        <taxon>Diplostraca</taxon>
        <taxon>Cladocera</taxon>
        <taxon>Anomopoda</taxon>
        <taxon>Daphniidae</taxon>
        <taxon>Daphnia</taxon>
        <taxon>Daphnia similis group</taxon>
    </lineage>
</organism>
<dbReference type="InterPro" id="IPR050359">
    <property type="entry name" value="bHLH_transcription_factors"/>
</dbReference>
<dbReference type="PROSITE" id="PS50888">
    <property type="entry name" value="BHLH"/>
    <property type="match status" value="1"/>
</dbReference>
<dbReference type="EMBL" id="WJBH02000010">
    <property type="protein sequence ID" value="KAI9551622.1"/>
    <property type="molecule type" value="Genomic_DNA"/>
</dbReference>
<accession>A0AAD5KGE5</accession>
<feature type="region of interest" description="Disordered" evidence="1">
    <location>
        <begin position="31"/>
        <end position="72"/>
    </location>
</feature>
<proteinExistence type="predicted"/>
<dbReference type="PANTHER" id="PTHR19290:SF147">
    <property type="entry name" value="HELIX-LOOP-HELIX PROTEIN DELILAH"/>
    <property type="match status" value="1"/>
</dbReference>
<dbReference type="Proteomes" id="UP000820818">
    <property type="component" value="Linkage Group LG10"/>
</dbReference>
<dbReference type="InterPro" id="IPR036638">
    <property type="entry name" value="HLH_DNA-bd_sf"/>
</dbReference>
<dbReference type="PANTHER" id="PTHR19290">
    <property type="entry name" value="BASIC HELIX-LOOP-HELIX PROTEIN NEUROGENIN-RELATED"/>
    <property type="match status" value="1"/>
</dbReference>
<comment type="caution">
    <text evidence="3">The sequence shown here is derived from an EMBL/GenBank/DDBJ whole genome shotgun (WGS) entry which is preliminary data.</text>
</comment>
<feature type="domain" description="BHLH" evidence="2">
    <location>
        <begin position="59"/>
        <end position="150"/>
    </location>
</feature>
<evidence type="ECO:0000313" key="4">
    <source>
        <dbReference type="Proteomes" id="UP000820818"/>
    </source>
</evidence>
<sequence length="258" mass="28225">MMNRNHGKRDFMCEMEGEKYSLRPRSIAKRLEVEQKLKQPVLAKRTPKPKQKPAPLSKYRRKTANARERTRMKEINQAFETLRRAIPAAAESSISPYSHHSASSPSPSSSSSSSSSDRSSCGGGNSSSSSCEKWTKITTLRLAMDYIEALTRVLEHDALLVMNDDDGFCSSGLLISDRGSLSSLGSIGSHSSNGGDLLSDDLDSFDDIPNIATSVIDGVHHCCPDDDMAFDIFLESDHCAFHHHAELVGADTPQPNTP</sequence>
<dbReference type="SMART" id="SM00353">
    <property type="entry name" value="HLH"/>
    <property type="match status" value="1"/>
</dbReference>
<feature type="region of interest" description="Disordered" evidence="1">
    <location>
        <begin position="92"/>
        <end position="131"/>
    </location>
</feature>
<feature type="compositionally biased region" description="Low complexity" evidence="1">
    <location>
        <begin position="92"/>
        <end position="130"/>
    </location>
</feature>
<reference evidence="3 4" key="1">
    <citation type="submission" date="2022-05" db="EMBL/GenBank/DDBJ databases">
        <title>A multi-omics perspective on studying reproductive biology in Daphnia sinensis.</title>
        <authorList>
            <person name="Jia J."/>
        </authorList>
    </citation>
    <scope>NUCLEOTIDE SEQUENCE [LARGE SCALE GENOMIC DNA]</scope>
    <source>
        <strain evidence="3 4">WSL</strain>
    </source>
</reference>
<dbReference type="InterPro" id="IPR011598">
    <property type="entry name" value="bHLH_dom"/>
</dbReference>
<dbReference type="GO" id="GO:0046983">
    <property type="term" value="F:protein dimerization activity"/>
    <property type="evidence" value="ECO:0007669"/>
    <property type="project" value="InterPro"/>
</dbReference>
<evidence type="ECO:0000313" key="3">
    <source>
        <dbReference type="EMBL" id="KAI9551622.1"/>
    </source>
</evidence>
<dbReference type="AlphaFoldDB" id="A0AAD5KGE5"/>
<gene>
    <name evidence="3" type="ORF">GHT06_021955</name>
</gene>
<keyword evidence="4" id="KW-1185">Reference proteome</keyword>
<name>A0AAD5KGE5_9CRUS</name>
<dbReference type="GO" id="GO:0003700">
    <property type="term" value="F:DNA-binding transcription factor activity"/>
    <property type="evidence" value="ECO:0007669"/>
    <property type="project" value="TreeGrafter"/>
</dbReference>
<dbReference type="GO" id="GO:0009653">
    <property type="term" value="P:anatomical structure morphogenesis"/>
    <property type="evidence" value="ECO:0007669"/>
    <property type="project" value="TreeGrafter"/>
</dbReference>
<dbReference type="GO" id="GO:0045944">
    <property type="term" value="P:positive regulation of transcription by RNA polymerase II"/>
    <property type="evidence" value="ECO:0007669"/>
    <property type="project" value="TreeGrafter"/>
</dbReference>
<dbReference type="Pfam" id="PF00010">
    <property type="entry name" value="HLH"/>
    <property type="match status" value="1"/>
</dbReference>
<dbReference type="GO" id="GO:0070888">
    <property type="term" value="F:E-box binding"/>
    <property type="evidence" value="ECO:0007669"/>
    <property type="project" value="TreeGrafter"/>
</dbReference>
<dbReference type="Gene3D" id="4.10.280.10">
    <property type="entry name" value="Helix-loop-helix DNA-binding domain"/>
    <property type="match status" value="1"/>
</dbReference>
<evidence type="ECO:0000256" key="1">
    <source>
        <dbReference type="SAM" id="MobiDB-lite"/>
    </source>
</evidence>
<dbReference type="GO" id="GO:0005634">
    <property type="term" value="C:nucleus"/>
    <property type="evidence" value="ECO:0007669"/>
    <property type="project" value="TreeGrafter"/>
</dbReference>
<protein>
    <submittedName>
        <fullName evidence="3">Helix-loop-helix protein delilah</fullName>
    </submittedName>
</protein>